<evidence type="ECO:0000313" key="1">
    <source>
        <dbReference type="EMBL" id="BCJ87923.1"/>
    </source>
</evidence>
<organism evidence="1 2">
    <name type="scientific">Effusibacillus dendaii</name>
    <dbReference type="NCBI Taxonomy" id="2743772"/>
    <lineage>
        <taxon>Bacteria</taxon>
        <taxon>Bacillati</taxon>
        <taxon>Bacillota</taxon>
        <taxon>Bacilli</taxon>
        <taxon>Bacillales</taxon>
        <taxon>Alicyclobacillaceae</taxon>
        <taxon>Effusibacillus</taxon>
    </lineage>
</organism>
<protein>
    <submittedName>
        <fullName evidence="1">Uncharacterized protein</fullName>
    </submittedName>
</protein>
<dbReference type="AlphaFoldDB" id="A0A7I8DCK3"/>
<sequence length="60" mass="6798">MFAKTPLFESLPHLYKDRSGAIRLAMVADVKGLRFLFPNPCSKAILYTSISLQVTSRKRL</sequence>
<keyword evidence="2" id="KW-1185">Reference proteome</keyword>
<evidence type="ECO:0000313" key="2">
    <source>
        <dbReference type="Proteomes" id="UP000593802"/>
    </source>
</evidence>
<proteinExistence type="predicted"/>
<dbReference type="KEGG" id="eff:skT53_29080"/>
<accession>A0A7I8DCK3</accession>
<name>A0A7I8DCK3_9BACL</name>
<dbReference type="Proteomes" id="UP000593802">
    <property type="component" value="Chromosome"/>
</dbReference>
<reference evidence="1 2" key="1">
    <citation type="submission" date="2020-08" db="EMBL/GenBank/DDBJ databases">
        <title>Complete Genome Sequence of Effusibacillus dendaii Strain skT53, Isolated from Farmland soil.</title>
        <authorList>
            <person name="Konishi T."/>
            <person name="Kawasaki H."/>
        </authorList>
    </citation>
    <scope>NUCLEOTIDE SEQUENCE [LARGE SCALE GENOMIC DNA]</scope>
    <source>
        <strain evidence="2">skT53</strain>
    </source>
</reference>
<dbReference type="EMBL" id="AP023366">
    <property type="protein sequence ID" value="BCJ87923.1"/>
    <property type="molecule type" value="Genomic_DNA"/>
</dbReference>
<gene>
    <name evidence="1" type="ORF">skT53_29080</name>
</gene>